<accession>A0A4S9D747</accession>
<comment type="caution">
    <text evidence="2">The sequence shown here is derived from an EMBL/GenBank/DDBJ whole genome shotgun (WGS) entry which is preliminary data.</text>
</comment>
<evidence type="ECO:0000313" key="2">
    <source>
        <dbReference type="EMBL" id="THX16161.1"/>
    </source>
</evidence>
<sequence>MSLEQMEDSICKYLPKYNRVFLLIDAVNESQEKDALLKALFRLKETRELAQKALLWLIFARRPLTLAELNEAIIMEDGQTDIDEDEDLSRDGSSGNMSWLA</sequence>
<reference evidence="2" key="1">
    <citation type="submission" date="2018-10" db="EMBL/GenBank/DDBJ databases">
        <title>Fifty Aureobasidium pullulans genomes reveal a recombining polyextremotolerant generalist.</title>
        <authorList>
            <person name="Gostincar C."/>
            <person name="Turk M."/>
            <person name="Zajc J."/>
            <person name="Gunde-Cimerman N."/>
        </authorList>
    </citation>
    <scope>NUCLEOTIDE SEQUENCE [LARGE SCALE GENOMIC DNA]</scope>
    <source>
        <strain evidence="2">EXF-10085</strain>
    </source>
</reference>
<organism evidence="2">
    <name type="scientific">Aureobasidium pullulans</name>
    <name type="common">Black yeast</name>
    <name type="synonym">Pullularia pullulans</name>
    <dbReference type="NCBI Taxonomy" id="5580"/>
    <lineage>
        <taxon>Eukaryota</taxon>
        <taxon>Fungi</taxon>
        <taxon>Dikarya</taxon>
        <taxon>Ascomycota</taxon>
        <taxon>Pezizomycotina</taxon>
        <taxon>Dothideomycetes</taxon>
        <taxon>Dothideomycetidae</taxon>
        <taxon>Dothideales</taxon>
        <taxon>Saccotheciaceae</taxon>
        <taxon>Aureobasidium</taxon>
    </lineage>
</organism>
<feature type="compositionally biased region" description="Acidic residues" evidence="1">
    <location>
        <begin position="78"/>
        <end position="88"/>
    </location>
</feature>
<dbReference type="AlphaFoldDB" id="A0A4S9D747"/>
<protein>
    <submittedName>
        <fullName evidence="2">Uncharacterized protein</fullName>
    </submittedName>
</protein>
<feature type="region of interest" description="Disordered" evidence="1">
    <location>
        <begin position="78"/>
        <end position="101"/>
    </location>
</feature>
<gene>
    <name evidence="2" type="ORF">D6D13_01843</name>
</gene>
<dbReference type="EMBL" id="QZAS01000004">
    <property type="protein sequence ID" value="THX16161.1"/>
    <property type="molecule type" value="Genomic_DNA"/>
</dbReference>
<evidence type="ECO:0000256" key="1">
    <source>
        <dbReference type="SAM" id="MobiDB-lite"/>
    </source>
</evidence>
<feature type="compositionally biased region" description="Polar residues" evidence="1">
    <location>
        <begin position="91"/>
        <end position="101"/>
    </location>
</feature>
<proteinExistence type="predicted"/>
<name>A0A4S9D747_AURPU</name>